<feature type="domain" description="PpiC" evidence="9">
    <location>
        <begin position="243"/>
        <end position="360"/>
    </location>
</feature>
<evidence type="ECO:0000256" key="8">
    <source>
        <dbReference type="SAM" id="Phobius"/>
    </source>
</evidence>
<reference evidence="10 11" key="1">
    <citation type="submission" date="2018-03" db="EMBL/GenBank/DDBJ databases">
        <title>Genomic Encyclopedia of Archaeal and Bacterial Type Strains, Phase II (KMG-II): from individual species to whole genera.</title>
        <authorList>
            <person name="Goeker M."/>
        </authorList>
    </citation>
    <scope>NUCLEOTIDE SEQUENCE [LARGE SCALE GENOMIC DNA]</scope>
    <source>
        <strain evidence="10 11">DSM 100673</strain>
    </source>
</reference>
<dbReference type="AlphaFoldDB" id="A0A2P8FG31"/>
<protein>
    <submittedName>
        <fullName evidence="10">Peptidyl-prolyl cis-trans isomerase D</fullName>
    </submittedName>
</protein>
<keyword evidence="11" id="KW-1185">Reference proteome</keyword>
<dbReference type="OrthoDB" id="9768393at2"/>
<comment type="subcellular location">
    <subcellularLocation>
        <location evidence="1">Cell membrane</location>
        <topology evidence="1">Single-pass type II membrane protein</topology>
    </subcellularLocation>
</comment>
<name>A0A2P8FG31_9RHOB</name>
<dbReference type="SUPFAM" id="SSF54534">
    <property type="entry name" value="FKBP-like"/>
    <property type="match status" value="1"/>
</dbReference>
<feature type="transmembrane region" description="Helical" evidence="8">
    <location>
        <begin position="9"/>
        <end position="27"/>
    </location>
</feature>
<evidence type="ECO:0000256" key="7">
    <source>
        <dbReference type="ARBA" id="ARBA00038408"/>
    </source>
</evidence>
<dbReference type="Proteomes" id="UP000240418">
    <property type="component" value="Unassembled WGS sequence"/>
</dbReference>
<dbReference type="Pfam" id="PF13624">
    <property type="entry name" value="SurA_N_3"/>
    <property type="match status" value="1"/>
</dbReference>
<evidence type="ECO:0000313" key="10">
    <source>
        <dbReference type="EMBL" id="PSL20672.1"/>
    </source>
</evidence>
<dbReference type="InterPro" id="IPR000297">
    <property type="entry name" value="PPIase_PpiC"/>
</dbReference>
<evidence type="ECO:0000259" key="9">
    <source>
        <dbReference type="Pfam" id="PF13145"/>
    </source>
</evidence>
<dbReference type="InterPro" id="IPR052029">
    <property type="entry name" value="PpiD_chaperone"/>
</dbReference>
<dbReference type="PANTHER" id="PTHR47529:SF1">
    <property type="entry name" value="PERIPLASMIC CHAPERONE PPID"/>
    <property type="match status" value="1"/>
</dbReference>
<gene>
    <name evidence="10" type="ORF">CLV88_103320</name>
</gene>
<keyword evidence="6" id="KW-0143">Chaperone</keyword>
<dbReference type="EMBL" id="PYGJ01000003">
    <property type="protein sequence ID" value="PSL20672.1"/>
    <property type="molecule type" value="Genomic_DNA"/>
</dbReference>
<keyword evidence="4 8" id="KW-1133">Transmembrane helix</keyword>
<dbReference type="SUPFAM" id="SSF109998">
    <property type="entry name" value="Triger factor/SurA peptide-binding domain-like"/>
    <property type="match status" value="1"/>
</dbReference>
<keyword evidence="10" id="KW-0413">Isomerase</keyword>
<accession>A0A2P8FG31</accession>
<evidence type="ECO:0000256" key="3">
    <source>
        <dbReference type="ARBA" id="ARBA00022692"/>
    </source>
</evidence>
<evidence type="ECO:0000256" key="6">
    <source>
        <dbReference type="ARBA" id="ARBA00023186"/>
    </source>
</evidence>
<evidence type="ECO:0000313" key="11">
    <source>
        <dbReference type="Proteomes" id="UP000240418"/>
    </source>
</evidence>
<keyword evidence="5 8" id="KW-0472">Membrane</keyword>
<dbReference type="GO" id="GO:0003755">
    <property type="term" value="F:peptidyl-prolyl cis-trans isomerase activity"/>
    <property type="evidence" value="ECO:0007669"/>
    <property type="project" value="InterPro"/>
</dbReference>
<dbReference type="GO" id="GO:0005886">
    <property type="term" value="C:plasma membrane"/>
    <property type="evidence" value="ECO:0007669"/>
    <property type="project" value="UniProtKB-SubCell"/>
</dbReference>
<evidence type="ECO:0000256" key="2">
    <source>
        <dbReference type="ARBA" id="ARBA00022475"/>
    </source>
</evidence>
<keyword evidence="3 8" id="KW-0812">Transmembrane</keyword>
<dbReference type="Pfam" id="PF13145">
    <property type="entry name" value="Rotamase_2"/>
    <property type="match status" value="1"/>
</dbReference>
<dbReference type="PANTHER" id="PTHR47529">
    <property type="entry name" value="PEPTIDYL-PROLYL CIS-TRANS ISOMERASE D"/>
    <property type="match status" value="1"/>
</dbReference>
<dbReference type="InterPro" id="IPR027304">
    <property type="entry name" value="Trigger_fact/SurA_dom_sf"/>
</dbReference>
<evidence type="ECO:0000256" key="4">
    <source>
        <dbReference type="ARBA" id="ARBA00022989"/>
    </source>
</evidence>
<keyword evidence="2" id="KW-1003">Cell membrane</keyword>
<organism evidence="10 11">
    <name type="scientific">Shimia abyssi</name>
    <dbReference type="NCBI Taxonomy" id="1662395"/>
    <lineage>
        <taxon>Bacteria</taxon>
        <taxon>Pseudomonadati</taxon>
        <taxon>Pseudomonadota</taxon>
        <taxon>Alphaproteobacteria</taxon>
        <taxon>Rhodobacterales</taxon>
        <taxon>Roseobacteraceae</taxon>
    </lineage>
</organism>
<proteinExistence type="inferred from homology"/>
<dbReference type="RefSeq" id="WP_106607860.1">
    <property type="nucleotide sequence ID" value="NZ_PYGJ01000003.1"/>
</dbReference>
<dbReference type="Gene3D" id="1.10.4030.10">
    <property type="entry name" value="Porin chaperone SurA, peptide-binding domain"/>
    <property type="match status" value="1"/>
</dbReference>
<comment type="similarity">
    <text evidence="7">Belongs to the PpiD chaperone family.</text>
</comment>
<comment type="caution">
    <text evidence="10">The sequence shown here is derived from an EMBL/GenBank/DDBJ whole genome shotgun (WGS) entry which is preliminary data.</text>
</comment>
<sequence length="613" mass="66252">MSKGKTSNIFVWILMGLLMLGLAGFGATSLSGVNRTIGDVGGKEITINQYFRALQDELRALGAQTGQNVSFAQAQQFGLDRAVLGQLVVRRALDAETDRLGISIGDENLRRELLAIPAFQGLDGEFDRDAYGFAMEQAGMSESEFEDSMREDTARSILQGAIISGVTMPTSYADTLIAYVAEQRDFTWTRLSADNLTRPIPAPDDAQVQAYYDANTDQFMVPATRQITFAWLSPDMIIDQVEVDETALRERYEERDSEFNRPERRLVERVVLGDMAAAQAAKDQIDAGETTFEALVESRGLTLSDVDMGDVTQADLGQSGEVVFAAASGEIAGPVASDLGPALFRVNAILPAQSTSFEDALPVLRDELAADRARRVIETQISDIDDLLAAGATLEELADETDMQIGTLDWHPGATDPIAGYEAFRALAASVTDSDFPQIETLRDGGIFAVRLEGDTEAHPAPLEDVRADVVAAWTNAETSAALDALVARLMPRLQEGTDFTSFGFNAIEETGQDRSAFVPGTPANFMVQVFEMQPGEIRTISDAGGLTLVRLNAINAPQNDSPQIAALVTGVTQQAGQSISQDIFDAYAQALQQSFDINISQQALDAVHVQIQ</sequence>
<evidence type="ECO:0000256" key="5">
    <source>
        <dbReference type="ARBA" id="ARBA00023136"/>
    </source>
</evidence>
<evidence type="ECO:0000256" key="1">
    <source>
        <dbReference type="ARBA" id="ARBA00004401"/>
    </source>
</evidence>